<dbReference type="NCBIfam" id="TIGR03472">
    <property type="entry name" value="HpnI"/>
    <property type="match status" value="1"/>
</dbReference>
<keyword evidence="10" id="KW-1185">Reference proteome</keyword>
<name>A0A4Y6U9J6_9PROT</name>
<dbReference type="InterPro" id="IPR017835">
    <property type="entry name" value="Hopen-assoc_HpnI"/>
</dbReference>
<evidence type="ECO:0000256" key="1">
    <source>
        <dbReference type="ARBA" id="ARBA00004141"/>
    </source>
</evidence>
<evidence type="ECO:0000256" key="7">
    <source>
        <dbReference type="ARBA" id="ARBA00022989"/>
    </source>
</evidence>
<dbReference type="EMBL" id="CP038231">
    <property type="protein sequence ID" value="QDH13700.1"/>
    <property type="molecule type" value="Genomic_DNA"/>
</dbReference>
<dbReference type="KEGG" id="swf:E3E12_05295"/>
<keyword evidence="7" id="KW-1133">Transmembrane helix</keyword>
<evidence type="ECO:0000313" key="9">
    <source>
        <dbReference type="EMBL" id="QDH13700.1"/>
    </source>
</evidence>
<evidence type="ECO:0000256" key="2">
    <source>
        <dbReference type="ARBA" id="ARBA00004760"/>
    </source>
</evidence>
<keyword evidence="6" id="KW-0812">Transmembrane</keyword>
<keyword evidence="4" id="KW-0328">Glycosyltransferase</keyword>
<dbReference type="Pfam" id="PF13506">
    <property type="entry name" value="Glyco_transf_21"/>
    <property type="match status" value="1"/>
</dbReference>
<gene>
    <name evidence="9" type="ORF">E3E12_05295</name>
</gene>
<comment type="subcellular location">
    <subcellularLocation>
        <location evidence="1">Membrane</location>
        <topology evidence="1">Multi-pass membrane protein</topology>
    </subcellularLocation>
</comment>
<reference evidence="9 10" key="1">
    <citation type="submission" date="2019-03" db="EMBL/GenBank/DDBJ databases">
        <title>The complete genome sequence of Swingsia_sp. F3b2 LMG30590(T).</title>
        <authorList>
            <person name="Chua K.-O."/>
            <person name="Chan K.-G."/>
            <person name="See-Too W.-S."/>
        </authorList>
    </citation>
    <scope>NUCLEOTIDE SEQUENCE [LARGE SCALE GENOMIC DNA]</scope>
    <source>
        <strain evidence="9 10">F3b2</strain>
    </source>
</reference>
<evidence type="ECO:0000256" key="8">
    <source>
        <dbReference type="ARBA" id="ARBA00023136"/>
    </source>
</evidence>
<dbReference type="CDD" id="cd02520">
    <property type="entry name" value="Glucosylceramide_synthase"/>
    <property type="match status" value="1"/>
</dbReference>
<evidence type="ECO:0000256" key="5">
    <source>
        <dbReference type="ARBA" id="ARBA00022679"/>
    </source>
</evidence>
<dbReference type="GO" id="GO:0006679">
    <property type="term" value="P:glucosylceramide biosynthetic process"/>
    <property type="evidence" value="ECO:0007669"/>
    <property type="project" value="TreeGrafter"/>
</dbReference>
<evidence type="ECO:0000256" key="6">
    <source>
        <dbReference type="ARBA" id="ARBA00022692"/>
    </source>
</evidence>
<dbReference type="Proteomes" id="UP000318709">
    <property type="component" value="Chromosome"/>
</dbReference>
<dbReference type="Gene3D" id="3.90.550.10">
    <property type="entry name" value="Spore Coat Polysaccharide Biosynthesis Protein SpsA, Chain A"/>
    <property type="match status" value="1"/>
</dbReference>
<comment type="pathway">
    <text evidence="2">Lipid metabolism; sphingolipid metabolism.</text>
</comment>
<organism evidence="9 10">
    <name type="scientific">Formicincola oecophyllae</name>
    <dbReference type="NCBI Taxonomy" id="2558361"/>
    <lineage>
        <taxon>Bacteria</taxon>
        <taxon>Pseudomonadati</taxon>
        <taxon>Pseudomonadota</taxon>
        <taxon>Alphaproteobacteria</taxon>
        <taxon>Acetobacterales</taxon>
        <taxon>Acetobacteraceae</taxon>
        <taxon>Formicincola</taxon>
    </lineage>
</organism>
<dbReference type="SUPFAM" id="SSF53448">
    <property type="entry name" value="Nucleotide-diphospho-sugar transferases"/>
    <property type="match status" value="1"/>
</dbReference>
<dbReference type="GO" id="GO:0008120">
    <property type="term" value="F:ceramide glucosyltransferase activity"/>
    <property type="evidence" value="ECO:0007669"/>
    <property type="project" value="TreeGrafter"/>
</dbReference>
<dbReference type="PANTHER" id="PTHR12726">
    <property type="entry name" value="CERAMIDE GLUCOSYLTRANSFERASE"/>
    <property type="match status" value="1"/>
</dbReference>
<keyword evidence="8" id="KW-0472">Membrane</keyword>
<proteinExistence type="predicted"/>
<keyword evidence="5 9" id="KW-0808">Transferase</keyword>
<dbReference type="PANTHER" id="PTHR12726:SF0">
    <property type="entry name" value="CERAMIDE GLUCOSYLTRANSFERASE"/>
    <property type="match status" value="1"/>
</dbReference>
<dbReference type="OrthoDB" id="9814255at2"/>
<dbReference type="GO" id="GO:0016020">
    <property type="term" value="C:membrane"/>
    <property type="evidence" value="ECO:0007669"/>
    <property type="project" value="UniProtKB-SubCell"/>
</dbReference>
<protein>
    <submittedName>
        <fullName evidence="9">Glycosyltransferase</fullName>
    </submittedName>
</protein>
<evidence type="ECO:0000256" key="3">
    <source>
        <dbReference type="ARBA" id="ARBA00004991"/>
    </source>
</evidence>
<comment type="pathway">
    <text evidence="3">Sphingolipid metabolism.</text>
</comment>
<dbReference type="InterPro" id="IPR025993">
    <property type="entry name" value="Ceramide_glucosylTrfase"/>
</dbReference>
<dbReference type="AlphaFoldDB" id="A0A4Y6U9J6"/>
<accession>A0A4Y6U9J6</accession>
<dbReference type="InterPro" id="IPR029044">
    <property type="entry name" value="Nucleotide-diphossugar_trans"/>
</dbReference>
<evidence type="ECO:0000256" key="4">
    <source>
        <dbReference type="ARBA" id="ARBA00022676"/>
    </source>
</evidence>
<sequence>MSLTTHSKGAALRSAASLFCGLLAGTGLVQAMLGLRALRRFKRQAGTAAPPLAGRAAPFSTEEPTWPSVSLFKPVCGEEPLLEEALESFFKLAYPGTHELVFGLHSADDKALPVIKALIARHPEVEARLVIDATLHGSNRKVSNLINMASHAQYDVWVVADSDIHVEESYLTKVVKPLGDPGTGLVTALYTGLPASNTLVRQMGAYQINASFLPGALMARQMGRQDSFGATVALHRQTLAQLGGFEALANQVADDALLGALTRRHGLAVALAPTLCQTTISETSLAALLSHELRWGRTTRKVAPVGYALSILQYPLFWAVGAILLRPASTPAWGLLGGGWLARLVMNRFLGQETGIDLTGLDFFLPLRDCLSAGIVLASLTGRRVTWRGHTLQLTDGPFPTSGPHH</sequence>
<evidence type="ECO:0000313" key="10">
    <source>
        <dbReference type="Proteomes" id="UP000318709"/>
    </source>
</evidence>
<dbReference type="RefSeq" id="WP_141443408.1">
    <property type="nucleotide sequence ID" value="NZ_CP038231.1"/>
</dbReference>